<evidence type="ECO:0000313" key="2">
    <source>
        <dbReference type="Proteomes" id="UP000182466"/>
    </source>
</evidence>
<organism evidence="1 2">
    <name type="scientific">Sedimentitalea nanhaiensis</name>
    <dbReference type="NCBI Taxonomy" id="999627"/>
    <lineage>
        <taxon>Bacteria</taxon>
        <taxon>Pseudomonadati</taxon>
        <taxon>Pseudomonadota</taxon>
        <taxon>Alphaproteobacteria</taxon>
        <taxon>Rhodobacterales</taxon>
        <taxon>Paracoccaceae</taxon>
        <taxon>Sedimentitalea</taxon>
    </lineage>
</organism>
<evidence type="ECO:0000313" key="1">
    <source>
        <dbReference type="EMBL" id="SFT81324.1"/>
    </source>
</evidence>
<protein>
    <submittedName>
        <fullName evidence="1">Uncharacterized conserved protein, DUF952 family</fullName>
    </submittedName>
</protein>
<sequence>MSKGEAAHCQTGLTRETVQGITATMLIYKIFRADEWATLQQQGETTGAPVDLADGFVHFSTAAQVAETAAKHFAGVDHLHLLAMDSDAMGDALKWEPSRGGALFPHLYRPLRLDEVIWAKPLPLIDGTHVFPGGMT</sequence>
<dbReference type="STRING" id="999627.SAMN05216236_10895"/>
<dbReference type="Proteomes" id="UP000182466">
    <property type="component" value="Unassembled WGS sequence"/>
</dbReference>
<dbReference type="eggNOG" id="COG3502">
    <property type="taxonomic scope" value="Bacteria"/>
</dbReference>
<dbReference type="InterPro" id="IPR009297">
    <property type="entry name" value="DUF952"/>
</dbReference>
<dbReference type="Pfam" id="PF06108">
    <property type="entry name" value="DUF952"/>
    <property type="match status" value="1"/>
</dbReference>
<proteinExistence type="predicted"/>
<dbReference type="EMBL" id="FPAW01000008">
    <property type="protein sequence ID" value="SFT81324.1"/>
    <property type="molecule type" value="Genomic_DNA"/>
</dbReference>
<gene>
    <name evidence="1" type="ORF">SAMN05216236_10895</name>
</gene>
<dbReference type="PANTHER" id="PTHR34129:SF1">
    <property type="entry name" value="DUF952 DOMAIN-CONTAINING PROTEIN"/>
    <property type="match status" value="1"/>
</dbReference>
<dbReference type="AlphaFoldDB" id="A0A1I7B2J2"/>
<reference evidence="1 2" key="1">
    <citation type="submission" date="2016-10" db="EMBL/GenBank/DDBJ databases">
        <authorList>
            <person name="de Groot N.N."/>
        </authorList>
    </citation>
    <scope>NUCLEOTIDE SEQUENCE [LARGE SCALE GENOMIC DNA]</scope>
    <source>
        <strain evidence="1 2">CGMCC 1.10959</strain>
    </source>
</reference>
<keyword evidence="2" id="KW-1185">Reference proteome</keyword>
<name>A0A1I7B2J2_9RHOB</name>
<dbReference type="SUPFAM" id="SSF56399">
    <property type="entry name" value="ADP-ribosylation"/>
    <property type="match status" value="1"/>
</dbReference>
<accession>A0A1I7B2J2</accession>
<dbReference type="Gene3D" id="3.20.170.20">
    <property type="entry name" value="Protein of unknown function DUF952"/>
    <property type="match status" value="1"/>
</dbReference>
<dbReference type="PANTHER" id="PTHR34129">
    <property type="entry name" value="BLR1139 PROTEIN"/>
    <property type="match status" value="1"/>
</dbReference>